<name>A0A3N4JER4_9PEZI</name>
<evidence type="ECO:0000313" key="3">
    <source>
        <dbReference type="Proteomes" id="UP000276215"/>
    </source>
</evidence>
<dbReference type="Proteomes" id="UP000276215">
    <property type="component" value="Unassembled WGS sequence"/>
</dbReference>
<organism evidence="2 3">
    <name type="scientific">Choiromyces venosus 120613-1</name>
    <dbReference type="NCBI Taxonomy" id="1336337"/>
    <lineage>
        <taxon>Eukaryota</taxon>
        <taxon>Fungi</taxon>
        <taxon>Dikarya</taxon>
        <taxon>Ascomycota</taxon>
        <taxon>Pezizomycotina</taxon>
        <taxon>Pezizomycetes</taxon>
        <taxon>Pezizales</taxon>
        <taxon>Tuberaceae</taxon>
        <taxon>Choiromyces</taxon>
    </lineage>
</organism>
<dbReference type="EMBL" id="ML120476">
    <property type="protein sequence ID" value="RPA92314.1"/>
    <property type="molecule type" value="Genomic_DNA"/>
</dbReference>
<dbReference type="AlphaFoldDB" id="A0A3N4JER4"/>
<reference evidence="2 3" key="1">
    <citation type="journal article" date="2018" name="Nat. Ecol. Evol.">
        <title>Pezizomycetes genomes reveal the molecular basis of ectomycorrhizal truffle lifestyle.</title>
        <authorList>
            <person name="Murat C."/>
            <person name="Payen T."/>
            <person name="Noel B."/>
            <person name="Kuo A."/>
            <person name="Morin E."/>
            <person name="Chen J."/>
            <person name="Kohler A."/>
            <person name="Krizsan K."/>
            <person name="Balestrini R."/>
            <person name="Da Silva C."/>
            <person name="Montanini B."/>
            <person name="Hainaut M."/>
            <person name="Levati E."/>
            <person name="Barry K.W."/>
            <person name="Belfiori B."/>
            <person name="Cichocki N."/>
            <person name="Clum A."/>
            <person name="Dockter R.B."/>
            <person name="Fauchery L."/>
            <person name="Guy J."/>
            <person name="Iotti M."/>
            <person name="Le Tacon F."/>
            <person name="Lindquist E.A."/>
            <person name="Lipzen A."/>
            <person name="Malagnac F."/>
            <person name="Mello A."/>
            <person name="Molinier V."/>
            <person name="Miyauchi S."/>
            <person name="Poulain J."/>
            <person name="Riccioni C."/>
            <person name="Rubini A."/>
            <person name="Sitrit Y."/>
            <person name="Splivallo R."/>
            <person name="Traeger S."/>
            <person name="Wang M."/>
            <person name="Zifcakova L."/>
            <person name="Wipf D."/>
            <person name="Zambonelli A."/>
            <person name="Paolocci F."/>
            <person name="Nowrousian M."/>
            <person name="Ottonello S."/>
            <person name="Baldrian P."/>
            <person name="Spatafora J.W."/>
            <person name="Henrissat B."/>
            <person name="Nagy L.G."/>
            <person name="Aury J.M."/>
            <person name="Wincker P."/>
            <person name="Grigoriev I.V."/>
            <person name="Bonfante P."/>
            <person name="Martin F.M."/>
        </authorList>
    </citation>
    <scope>NUCLEOTIDE SEQUENCE [LARGE SCALE GENOMIC DNA]</scope>
    <source>
        <strain evidence="2 3">120613-1</strain>
    </source>
</reference>
<feature type="region of interest" description="Disordered" evidence="1">
    <location>
        <begin position="1"/>
        <end position="51"/>
    </location>
</feature>
<feature type="compositionally biased region" description="Polar residues" evidence="1">
    <location>
        <begin position="1"/>
        <end position="13"/>
    </location>
</feature>
<evidence type="ECO:0000313" key="2">
    <source>
        <dbReference type="EMBL" id="RPA92314.1"/>
    </source>
</evidence>
<sequence>MSMSISASSGQHSGHSDRMSIISTSDHRSGHDEMSISTDHPPSSTGGELTLHNWDSKIYTLQGDSDPKFEAGVDNQLAAPPDQLVHVLNHLEVVTD</sequence>
<feature type="compositionally biased region" description="Basic and acidic residues" evidence="1">
    <location>
        <begin position="25"/>
        <end position="34"/>
    </location>
</feature>
<feature type="compositionally biased region" description="Polar residues" evidence="1">
    <location>
        <begin position="35"/>
        <end position="47"/>
    </location>
</feature>
<gene>
    <name evidence="2" type="ORF">L873DRAFT_200395</name>
</gene>
<proteinExistence type="predicted"/>
<keyword evidence="3" id="KW-1185">Reference proteome</keyword>
<evidence type="ECO:0000256" key="1">
    <source>
        <dbReference type="SAM" id="MobiDB-lite"/>
    </source>
</evidence>
<accession>A0A3N4JER4</accession>
<protein>
    <submittedName>
        <fullName evidence="2">Uncharacterized protein</fullName>
    </submittedName>
</protein>